<evidence type="ECO:0000256" key="10">
    <source>
        <dbReference type="PIRSR" id="PIRSR600542-1"/>
    </source>
</evidence>
<feature type="transmembrane region" description="Helical" evidence="12">
    <location>
        <begin position="50"/>
        <end position="70"/>
    </location>
</feature>
<dbReference type="FunFam" id="3.30.559.70:FF:000032">
    <property type="entry name" value="Uncharacterized protein"/>
    <property type="match status" value="1"/>
</dbReference>
<dbReference type="PROSITE" id="PS00440">
    <property type="entry name" value="ACYLTRANSF_C_2"/>
    <property type="match status" value="1"/>
</dbReference>
<dbReference type="PANTHER" id="PTHR22589:SF55">
    <property type="entry name" value="CARNITINE O-PALMITOYLTRANSFERASE 1, BRAIN ISOFORM"/>
    <property type="match status" value="1"/>
</dbReference>
<dbReference type="Gene3D" id="3.30.559.70">
    <property type="entry name" value="Choline/Carnitine o-acyltransferase, domain 2"/>
    <property type="match status" value="1"/>
</dbReference>
<evidence type="ECO:0000313" key="15">
    <source>
        <dbReference type="Ensembl" id="ENSCCRP00010001184.1"/>
    </source>
</evidence>
<organism evidence="15 16">
    <name type="scientific">Cyprinus carpio</name>
    <name type="common">Common carp</name>
    <dbReference type="NCBI Taxonomy" id="7962"/>
    <lineage>
        <taxon>Eukaryota</taxon>
        <taxon>Metazoa</taxon>
        <taxon>Chordata</taxon>
        <taxon>Craniata</taxon>
        <taxon>Vertebrata</taxon>
        <taxon>Euteleostomi</taxon>
        <taxon>Actinopterygii</taxon>
        <taxon>Neopterygii</taxon>
        <taxon>Teleostei</taxon>
        <taxon>Ostariophysi</taxon>
        <taxon>Cypriniformes</taxon>
        <taxon>Cyprinidae</taxon>
        <taxon>Cyprininae</taxon>
        <taxon>Cyprinus</taxon>
    </lineage>
</organism>
<dbReference type="InterPro" id="IPR000542">
    <property type="entry name" value="Carn_acyl_trans"/>
</dbReference>
<sequence>MAEAHQAVAFQFTVGPDGIDLQLSHEALRQVYLSGVHSWKNKFIRFKNGILNGVYPGSAPGFMLVLAGYLGRAHYLKVDPSLGLLVKLGRHVPVSRYMSTQKQMLVGGVMVGTGLWIAIIFSMKTVLKSLLSWHGWMFAPHGKMTWQIRLWLMLVKIFSGMQTPMLYSFQNSLPHLPVPSVKETMRRYLESVQPLLSDEEHQRMQSLALDFEKNLGPKLQWYLKLKSWWATNYVSDWWEEYIYLRGRGPIMVNSNYYAMDFIYAFPTHLQAARAGNVIHAIMLYKRKLDQAQIKPVRKLMLQNTIPMCSSQYERMFNTSRIPGIETGTSLRKIRQVILRLVHALLKWLVLTHPQMSTSLCGKICITLPKCSRKERSTSLSVSVFLRVPWACARNAYLRHGKNKKSLDTVEKAAFFVTLDDTEQRYDPANPVESLDHYAKSLLHGKCYDRWFDKSINLIVFKNGTMGLNTEHSWADAPIVGHLWEVHMHKYTTIQKFGLGYTADGHCRGEPHPNLPGPQRLQWNIPPECQTMIANSLSVAVALANDVDSHIIPFSDFGKGLIKKCKISPDAFIQLALQLAHYRDKGKFCLTYEASMTRLFREGRTETVRSCTMESCAFVRREEKLRLLTQAAEKHQQMYRLAMTGQGIDRHLFCLYVVSKYLGQDSPFLQEVLSEPWRLSTSQTPFQQGELFDLVNHPEYVTTGGGFGPVADDGYGVAYVIVGEKLINFHISSKCSSPETDSHRFGNNIRQAMLDMLNLFQLDKKNLK</sequence>
<evidence type="ECO:0000256" key="2">
    <source>
        <dbReference type="ARBA" id="ARBA00005232"/>
    </source>
</evidence>
<dbReference type="Ensembl" id="ENSCCRT00010001306.1">
    <property type="protein sequence ID" value="ENSCCRP00010001184.1"/>
    <property type="gene ID" value="ENSCCRG00010000507.1"/>
</dbReference>
<dbReference type="SUPFAM" id="SSF52777">
    <property type="entry name" value="CoA-dependent acyltransferases"/>
    <property type="match status" value="2"/>
</dbReference>
<dbReference type="GO" id="GO:0004095">
    <property type="term" value="F:carnitine O-palmitoyltransferase activity"/>
    <property type="evidence" value="ECO:0007669"/>
    <property type="project" value="TreeGrafter"/>
</dbReference>
<evidence type="ECO:0000256" key="9">
    <source>
        <dbReference type="ARBA" id="ARBA00023315"/>
    </source>
</evidence>
<feature type="domain" description="Choline/carnitine acyltransferase" evidence="13">
    <location>
        <begin position="176"/>
        <end position="750"/>
    </location>
</feature>
<feature type="domain" description="Carnitine O-palmitoyltransferase N-terminal" evidence="14">
    <location>
        <begin position="1"/>
        <end position="47"/>
    </location>
</feature>
<dbReference type="Gene3D" id="3.30.559.10">
    <property type="entry name" value="Chloramphenicol acetyltransferase-like domain"/>
    <property type="match status" value="1"/>
</dbReference>
<evidence type="ECO:0000256" key="3">
    <source>
        <dbReference type="ARBA" id="ARBA00022679"/>
    </source>
</evidence>
<protein>
    <submittedName>
        <fullName evidence="15">Carnitine palmitoyltransferase 1Aa (liver)</fullName>
    </submittedName>
</protein>
<keyword evidence="3 11" id="KW-0808">Transferase</keyword>
<dbReference type="GO" id="GO:0009437">
    <property type="term" value="P:carnitine metabolic process"/>
    <property type="evidence" value="ECO:0007669"/>
    <property type="project" value="TreeGrafter"/>
</dbReference>
<dbReference type="Pfam" id="PF16484">
    <property type="entry name" value="CPT_N"/>
    <property type="match status" value="1"/>
</dbReference>
<keyword evidence="16" id="KW-1185">Reference proteome</keyword>
<reference evidence="15" key="1">
    <citation type="submission" date="2025-08" db="UniProtKB">
        <authorList>
            <consortium name="Ensembl"/>
        </authorList>
    </citation>
    <scope>IDENTIFICATION</scope>
</reference>
<dbReference type="GO" id="GO:0006635">
    <property type="term" value="P:fatty acid beta-oxidation"/>
    <property type="evidence" value="ECO:0007669"/>
    <property type="project" value="UniProtKB-UniPathway"/>
</dbReference>
<dbReference type="PANTHER" id="PTHR22589">
    <property type="entry name" value="CARNITINE O-ACYLTRANSFERASE"/>
    <property type="match status" value="1"/>
</dbReference>
<evidence type="ECO:0000256" key="8">
    <source>
        <dbReference type="ARBA" id="ARBA00023136"/>
    </source>
</evidence>
<proteinExistence type="inferred from homology"/>
<evidence type="ECO:0000259" key="13">
    <source>
        <dbReference type="Pfam" id="PF00755"/>
    </source>
</evidence>
<comment type="subcellular location">
    <subcellularLocation>
        <location evidence="1">Membrane</location>
        <topology evidence="1">Multi-pass membrane protein</topology>
    </subcellularLocation>
</comment>
<dbReference type="FunFam" id="3.30.559.10:FF:000042">
    <property type="entry name" value="Carnitine Palmitoyl Transferase"/>
    <property type="match status" value="1"/>
</dbReference>
<dbReference type="InterPro" id="IPR032476">
    <property type="entry name" value="CPT_N"/>
</dbReference>
<keyword evidence="4 12" id="KW-0812">Transmembrane</keyword>
<evidence type="ECO:0000256" key="12">
    <source>
        <dbReference type="SAM" id="Phobius"/>
    </source>
</evidence>
<feature type="transmembrane region" description="Helical" evidence="12">
    <location>
        <begin position="104"/>
        <end position="127"/>
    </location>
</feature>
<evidence type="ECO:0000256" key="7">
    <source>
        <dbReference type="ARBA" id="ARBA00023098"/>
    </source>
</evidence>
<name>A0A8C1FYG5_CYPCA</name>
<evidence type="ECO:0000259" key="14">
    <source>
        <dbReference type="Pfam" id="PF16484"/>
    </source>
</evidence>
<evidence type="ECO:0000256" key="4">
    <source>
        <dbReference type="ARBA" id="ARBA00022692"/>
    </source>
</evidence>
<accession>A0A8C1FYG5</accession>
<dbReference type="Proteomes" id="UP000694427">
    <property type="component" value="Unplaced"/>
</dbReference>
<dbReference type="InterPro" id="IPR042231">
    <property type="entry name" value="Cho/carn_acyl_trans_2"/>
</dbReference>
<keyword evidence="6 12" id="KW-1133">Transmembrane helix</keyword>
<dbReference type="Gene3D" id="6.10.250.1760">
    <property type="match status" value="1"/>
</dbReference>
<dbReference type="InterPro" id="IPR023213">
    <property type="entry name" value="CAT-like_dom_sf"/>
</dbReference>
<keyword evidence="8 12" id="KW-0472">Membrane</keyword>
<evidence type="ECO:0000256" key="11">
    <source>
        <dbReference type="RuleBase" id="RU003801"/>
    </source>
</evidence>
<dbReference type="GO" id="GO:0005739">
    <property type="term" value="C:mitochondrion"/>
    <property type="evidence" value="ECO:0007669"/>
    <property type="project" value="TreeGrafter"/>
</dbReference>
<evidence type="ECO:0000313" key="16">
    <source>
        <dbReference type="Proteomes" id="UP000694427"/>
    </source>
</evidence>
<keyword evidence="9 11" id="KW-0012">Acyltransferase</keyword>
<dbReference type="AlphaFoldDB" id="A0A8C1FYG5"/>
<evidence type="ECO:0000256" key="5">
    <source>
        <dbReference type="ARBA" id="ARBA00022832"/>
    </source>
</evidence>
<feature type="active site" description="Proton acceptor" evidence="10">
    <location>
        <position position="471"/>
    </location>
</feature>
<reference evidence="15" key="2">
    <citation type="submission" date="2025-09" db="UniProtKB">
        <authorList>
            <consortium name="Ensembl"/>
        </authorList>
    </citation>
    <scope>IDENTIFICATION</scope>
</reference>
<dbReference type="Pfam" id="PF00755">
    <property type="entry name" value="Carn_acyltransf"/>
    <property type="match status" value="1"/>
</dbReference>
<keyword evidence="5" id="KW-0276">Fatty acid metabolism</keyword>
<keyword evidence="7" id="KW-0443">Lipid metabolism</keyword>
<comment type="similarity">
    <text evidence="2 11">Belongs to the carnitine/choline acetyltransferase family.</text>
</comment>
<dbReference type="InterPro" id="IPR039551">
    <property type="entry name" value="Cho/carn_acyl_trans"/>
</dbReference>
<feature type="transmembrane region" description="Helical" evidence="12">
    <location>
        <begin position="148"/>
        <end position="167"/>
    </location>
</feature>
<evidence type="ECO:0000256" key="6">
    <source>
        <dbReference type="ARBA" id="ARBA00022989"/>
    </source>
</evidence>
<dbReference type="PROSITE" id="PS00439">
    <property type="entry name" value="ACYLTRANSF_C_1"/>
    <property type="match status" value="1"/>
</dbReference>
<dbReference type="UniPathway" id="UPA00659"/>
<dbReference type="GO" id="GO:0016020">
    <property type="term" value="C:membrane"/>
    <property type="evidence" value="ECO:0007669"/>
    <property type="project" value="UniProtKB-SubCell"/>
</dbReference>
<evidence type="ECO:0000256" key="1">
    <source>
        <dbReference type="ARBA" id="ARBA00004141"/>
    </source>
</evidence>